<feature type="compositionally biased region" description="Acidic residues" evidence="1">
    <location>
        <begin position="575"/>
        <end position="592"/>
    </location>
</feature>
<proteinExistence type="predicted"/>
<feature type="compositionally biased region" description="Acidic residues" evidence="1">
    <location>
        <begin position="528"/>
        <end position="537"/>
    </location>
</feature>
<dbReference type="OrthoDB" id="1939643at2759"/>
<feature type="region of interest" description="Disordered" evidence="1">
    <location>
        <begin position="179"/>
        <end position="227"/>
    </location>
</feature>
<dbReference type="EMBL" id="CP001333">
    <property type="protein sequence ID" value="ACO67634.1"/>
    <property type="molecule type" value="Genomic_DNA"/>
</dbReference>
<accession>C1EI76</accession>
<feature type="compositionally biased region" description="Basic residues" evidence="1">
    <location>
        <begin position="387"/>
        <end position="397"/>
    </location>
</feature>
<gene>
    <name evidence="2" type="ORF">MICPUN_64479</name>
</gene>
<evidence type="ECO:0000313" key="2">
    <source>
        <dbReference type="EMBL" id="ACO67634.1"/>
    </source>
</evidence>
<dbReference type="eggNOG" id="ENOG502SEFK">
    <property type="taxonomic scope" value="Eukaryota"/>
</dbReference>
<name>C1EI76_MICCC</name>
<feature type="compositionally biased region" description="Basic residues" evidence="1">
    <location>
        <begin position="845"/>
        <end position="854"/>
    </location>
</feature>
<feature type="compositionally biased region" description="Basic and acidic residues" evidence="1">
    <location>
        <begin position="499"/>
        <end position="514"/>
    </location>
</feature>
<feature type="compositionally biased region" description="Polar residues" evidence="1">
    <location>
        <begin position="203"/>
        <end position="212"/>
    </location>
</feature>
<organism evidence="2 3">
    <name type="scientific">Micromonas commoda (strain RCC299 / NOUM17 / CCMP2709)</name>
    <name type="common">Picoplanktonic green alga</name>
    <dbReference type="NCBI Taxonomy" id="296587"/>
    <lineage>
        <taxon>Eukaryota</taxon>
        <taxon>Viridiplantae</taxon>
        <taxon>Chlorophyta</taxon>
        <taxon>Mamiellophyceae</taxon>
        <taxon>Mamiellales</taxon>
        <taxon>Mamiellaceae</taxon>
        <taxon>Micromonas</taxon>
    </lineage>
</organism>
<feature type="compositionally biased region" description="Acidic residues" evidence="1">
    <location>
        <begin position="798"/>
        <end position="808"/>
    </location>
</feature>
<evidence type="ECO:0000256" key="1">
    <source>
        <dbReference type="SAM" id="MobiDB-lite"/>
    </source>
</evidence>
<keyword evidence="3" id="KW-1185">Reference proteome</keyword>
<sequence>MDIENMTRREVLDAKLGDEARQIQPRRFEIVLRCVARRPSSDDVARFSHPTQPRRDAISAPFPPPRRALSLTRPPLATPRRKPLAPVNGWSNVLAPKSAFKTPGVTPGGGLTRRVSFKPDPAVADDAAWRSLETPAQRPPASRRRVTHRRAGMRARKGTGRAVAARTFSLVLRAPHERVNTAVRSGDDDANTEPGDASRANGARSQSASADTGSHGGSGGSVNAGDAFDEARDLGRYFSSAKPGIDVAPAVDTPASEDGFHTRVPAAGRPSLVPYALTPTDTEEGTFAHAAGGSRGGAPAALADASDAAAMGGNPAMFDDDFNDGFGFEGGYDGDDADAFFGATPAAIEAKMLVDGGNDPMTDRGEGKKPRTPLRRLAGVKRPAGTPHKRERKRFERRKSLTSAGLRDDLMETEDGRPLRRSTRERTKPLEYWRGETKKYSRVHQSLPTVEVVRTRTPNPAWPLLPTPYHAHGAGGEIVITDHVRDWSQKDSRRKKATRPTEEESRRAGEEARKRALALADVAHLSDSELDDDELPDEVGGVELNGEDRGVSPSEGIEIVEEEEETPAMAIEPEAAPEPETADATVDEEAAAEENVTPEKEEDEAPEPVVVEVPVVVEEPEEAVPAVDESTAVEVPEEVMPAPEPFAVDDAATEEVPAIPAPDVDVTAMEEEEEVNLDEAAATTLEPTIEPVAEETAAADGTMADEPVAEENDADVFTRPESPPRRVTRRSARNLLDETADALEDATIDEKEDGAAEPEQAEPEQEPEPEPSPPRRVTRRSRSASLASTADADKTMEADEEEEEEEVDLEAKTVSPPRRSTRRSARNANVDAADTEAKTVSPKSTGRRVTRRSSRAASVAGDLDETVRVDED</sequence>
<feature type="compositionally biased region" description="Low complexity" evidence="1">
    <location>
        <begin position="607"/>
        <end position="641"/>
    </location>
</feature>
<feature type="region of interest" description="Disordered" evidence="1">
    <location>
        <begin position="131"/>
        <end position="162"/>
    </location>
</feature>
<feature type="region of interest" description="Disordered" evidence="1">
    <location>
        <begin position="670"/>
        <end position="872"/>
    </location>
</feature>
<dbReference type="KEGG" id="mis:MICPUN_64479"/>
<dbReference type="RefSeq" id="XP_002506376.1">
    <property type="nucleotide sequence ID" value="XM_002506330.1"/>
</dbReference>
<dbReference type="Proteomes" id="UP000002009">
    <property type="component" value="Chromosome 15"/>
</dbReference>
<feature type="compositionally biased region" description="Basic residues" evidence="1">
    <location>
        <begin position="141"/>
        <end position="159"/>
    </location>
</feature>
<dbReference type="AlphaFoldDB" id="C1EI76"/>
<feature type="region of interest" description="Disordered" evidence="1">
    <location>
        <begin position="41"/>
        <end position="84"/>
    </location>
</feature>
<feature type="compositionally biased region" description="Acidic residues" evidence="1">
    <location>
        <begin position="738"/>
        <end position="769"/>
    </location>
</feature>
<feature type="compositionally biased region" description="Basic and acidic residues" evidence="1">
    <location>
        <begin position="406"/>
        <end position="430"/>
    </location>
</feature>
<dbReference type="InParanoid" id="C1EI76"/>
<dbReference type="GeneID" id="8249308"/>
<feature type="region of interest" description="Disordered" evidence="1">
    <location>
        <begin position="354"/>
        <end position="430"/>
    </location>
</feature>
<reference evidence="2 3" key="1">
    <citation type="journal article" date="2009" name="Science">
        <title>Green evolution and dynamic adaptations revealed by genomes of the marine picoeukaryotes Micromonas.</title>
        <authorList>
            <person name="Worden A.Z."/>
            <person name="Lee J.H."/>
            <person name="Mock T."/>
            <person name="Rouze P."/>
            <person name="Simmons M.P."/>
            <person name="Aerts A.L."/>
            <person name="Allen A.E."/>
            <person name="Cuvelier M.L."/>
            <person name="Derelle E."/>
            <person name="Everett M.V."/>
            <person name="Foulon E."/>
            <person name="Grimwood J."/>
            <person name="Gundlach H."/>
            <person name="Henrissat B."/>
            <person name="Napoli C."/>
            <person name="McDonald S.M."/>
            <person name="Parker M.S."/>
            <person name="Rombauts S."/>
            <person name="Salamov A."/>
            <person name="Von Dassow P."/>
            <person name="Badger J.H."/>
            <person name="Coutinho P.M."/>
            <person name="Demir E."/>
            <person name="Dubchak I."/>
            <person name="Gentemann C."/>
            <person name="Eikrem W."/>
            <person name="Gready J.E."/>
            <person name="John U."/>
            <person name="Lanier W."/>
            <person name="Lindquist E.A."/>
            <person name="Lucas S."/>
            <person name="Mayer K.F."/>
            <person name="Moreau H."/>
            <person name="Not F."/>
            <person name="Otillar R."/>
            <person name="Panaud O."/>
            <person name="Pangilinan J."/>
            <person name="Paulsen I."/>
            <person name="Piegu B."/>
            <person name="Poliakov A."/>
            <person name="Robbens S."/>
            <person name="Schmutz J."/>
            <person name="Toulza E."/>
            <person name="Wyss T."/>
            <person name="Zelensky A."/>
            <person name="Zhou K."/>
            <person name="Armbrust E.V."/>
            <person name="Bhattacharya D."/>
            <person name="Goodenough U.W."/>
            <person name="Van de Peer Y."/>
            <person name="Grigoriev I.V."/>
        </authorList>
    </citation>
    <scope>NUCLEOTIDE SEQUENCE [LARGE SCALE GENOMIC DNA]</scope>
    <source>
        <strain evidence="3">RCC299 / NOUM17</strain>
    </source>
</reference>
<evidence type="ECO:0000313" key="3">
    <source>
        <dbReference type="Proteomes" id="UP000002009"/>
    </source>
</evidence>
<feature type="region of interest" description="Disordered" evidence="1">
    <location>
        <begin position="486"/>
        <end position="641"/>
    </location>
</feature>
<protein>
    <submittedName>
        <fullName evidence="2">Uncharacterized protein</fullName>
    </submittedName>
</protein>